<sequence length="57" mass="6249">MTRDDTSPDAVTSKPIPRIAKIILDGPLGWTISMPRTSLAEADIVRAVWRNEQGTAE</sequence>
<gene>
    <name evidence="1" type="ORF">H9Q16_05340</name>
</gene>
<protein>
    <submittedName>
        <fullName evidence="1">Uncharacterized protein</fullName>
    </submittedName>
</protein>
<organism evidence="1 2">
    <name type="scientific">Sulfitobacter aestuariivivens</name>
    <dbReference type="NCBI Taxonomy" id="2766981"/>
    <lineage>
        <taxon>Bacteria</taxon>
        <taxon>Pseudomonadati</taxon>
        <taxon>Pseudomonadota</taxon>
        <taxon>Alphaproteobacteria</taxon>
        <taxon>Rhodobacterales</taxon>
        <taxon>Roseobacteraceae</taxon>
        <taxon>Sulfitobacter</taxon>
    </lineage>
</organism>
<comment type="caution">
    <text evidence="1">The sequence shown here is derived from an EMBL/GenBank/DDBJ whole genome shotgun (WGS) entry which is preliminary data.</text>
</comment>
<accession>A0A927HD65</accession>
<dbReference type="RefSeq" id="WP_191074306.1">
    <property type="nucleotide sequence ID" value="NZ_JACTAG010000001.1"/>
</dbReference>
<keyword evidence="2" id="KW-1185">Reference proteome</keyword>
<dbReference type="Proteomes" id="UP000635142">
    <property type="component" value="Unassembled WGS sequence"/>
</dbReference>
<name>A0A927HD65_9RHOB</name>
<dbReference type="AlphaFoldDB" id="A0A927HD65"/>
<evidence type="ECO:0000313" key="2">
    <source>
        <dbReference type="Proteomes" id="UP000635142"/>
    </source>
</evidence>
<dbReference type="EMBL" id="JACTAG010000001">
    <property type="protein sequence ID" value="MBD3663337.1"/>
    <property type="molecule type" value="Genomic_DNA"/>
</dbReference>
<evidence type="ECO:0000313" key="1">
    <source>
        <dbReference type="EMBL" id="MBD3663337.1"/>
    </source>
</evidence>
<proteinExistence type="predicted"/>
<reference evidence="1" key="1">
    <citation type="submission" date="2020-08" db="EMBL/GenBank/DDBJ databases">
        <title>Sulfitobacter aestuariivivens sp. nov., isolated from a tidal flat.</title>
        <authorList>
            <person name="Park S."/>
            <person name="Yoon J.-H."/>
        </authorList>
    </citation>
    <scope>NUCLEOTIDE SEQUENCE</scope>
    <source>
        <strain evidence="1">TSTF-M16</strain>
    </source>
</reference>